<dbReference type="GO" id="GO:0005829">
    <property type="term" value="C:cytosol"/>
    <property type="evidence" value="ECO:0007669"/>
    <property type="project" value="TreeGrafter"/>
</dbReference>
<feature type="domain" description="AAA" evidence="3">
    <location>
        <begin position="162"/>
        <end position="326"/>
    </location>
</feature>
<dbReference type="RefSeq" id="WP_197708098.1">
    <property type="nucleotide sequence ID" value="NZ_LT960614.1"/>
</dbReference>
<dbReference type="SUPFAM" id="SSF52540">
    <property type="entry name" value="P-loop containing nucleoside triphosphate hydrolases"/>
    <property type="match status" value="1"/>
</dbReference>
<dbReference type="Gene3D" id="3.40.50.300">
    <property type="entry name" value="P-loop containing nucleotide triphosphate hydrolases"/>
    <property type="match status" value="1"/>
</dbReference>
<dbReference type="GO" id="GO:0051782">
    <property type="term" value="P:negative regulation of cell division"/>
    <property type="evidence" value="ECO:0007669"/>
    <property type="project" value="TreeGrafter"/>
</dbReference>
<reference evidence="5" key="1">
    <citation type="submission" date="2017-09" db="EMBL/GenBank/DDBJ databases">
        <title>Genome sequence of Nannocystis excedens DSM 71.</title>
        <authorList>
            <person name="Blom J."/>
        </authorList>
    </citation>
    <scope>NUCLEOTIDE SEQUENCE [LARGE SCALE GENOMIC DNA]</scope>
    <source>
        <strain evidence="5">type strain: E19</strain>
    </source>
</reference>
<dbReference type="GO" id="GO:0005524">
    <property type="term" value="F:ATP binding"/>
    <property type="evidence" value="ECO:0007669"/>
    <property type="project" value="UniProtKB-KW"/>
</dbReference>
<keyword evidence="5" id="KW-1185">Reference proteome</keyword>
<dbReference type="PANTHER" id="PTHR43384">
    <property type="entry name" value="SEPTUM SITE-DETERMINING PROTEIN MIND HOMOLOG, CHLOROPLASTIC-RELATED"/>
    <property type="match status" value="1"/>
</dbReference>
<dbReference type="Pfam" id="PF13614">
    <property type="entry name" value="AAA_31"/>
    <property type="match status" value="1"/>
</dbReference>
<keyword evidence="2" id="KW-0067">ATP-binding</keyword>
<sequence length="430" mass="46612">MSDYSFDMDSASARMASLDVPADDFRPIPRISLQAFVDSPEIARVLDSMAADRRMARTHVKIHMGGLNAANDFYLSAPTPNLLMVESPGDEAELLAGLDELAGICDSGTKVVVLGLKNDVFLYRELLRRGISEYLVFPFDMFSVIRMIGELYFDPNAEPVGRTVAFLGSKGGCGSSTIAHNVAFSLSKASESDVVIADMDLPFGTAGLDFNQDPTQGIADAVFTPERIDDVFLDRILSKCSDNLSLLAAPATLERVYDFKDDDFVSLLETVRVGVPTVVLDVPHVWSGWVKRTLSVVDDIVITATPDLASLRNVKNMMDQLKLIRPTDHSPRLVLNQVGMPKRPEIKAADFEKALNISPVAIVPFDAAMFGAAANNGQMIAEYSPKSPTVGIFEEIGRVIAGRGVVQKAKRSALAPLMAKLGRGKTKKSA</sequence>
<evidence type="ECO:0000313" key="4">
    <source>
        <dbReference type="EMBL" id="SON54413.1"/>
    </source>
</evidence>
<gene>
    <name evidence="4" type="ORF">HDIA_0872</name>
</gene>
<dbReference type="PANTHER" id="PTHR43384:SF6">
    <property type="entry name" value="SEPTUM SITE-DETERMINING PROTEIN MIND HOMOLOG, CHLOROPLASTIC"/>
    <property type="match status" value="1"/>
</dbReference>
<organism evidence="4 5">
    <name type="scientific">Hartmannibacter diazotrophicus</name>
    <dbReference type="NCBI Taxonomy" id="1482074"/>
    <lineage>
        <taxon>Bacteria</taxon>
        <taxon>Pseudomonadati</taxon>
        <taxon>Pseudomonadota</taxon>
        <taxon>Alphaproteobacteria</taxon>
        <taxon>Hyphomicrobiales</taxon>
        <taxon>Pleomorphomonadaceae</taxon>
        <taxon>Hartmannibacter</taxon>
    </lineage>
</organism>
<dbReference type="InterPro" id="IPR025669">
    <property type="entry name" value="AAA_dom"/>
</dbReference>
<dbReference type="InterPro" id="IPR027417">
    <property type="entry name" value="P-loop_NTPase"/>
</dbReference>
<dbReference type="GO" id="GO:0009898">
    <property type="term" value="C:cytoplasmic side of plasma membrane"/>
    <property type="evidence" value="ECO:0007669"/>
    <property type="project" value="TreeGrafter"/>
</dbReference>
<dbReference type="KEGG" id="hdi:HDIA_0872"/>
<protein>
    <submittedName>
        <fullName evidence="4">Septum site-determining protein MinD</fullName>
    </submittedName>
</protein>
<dbReference type="EMBL" id="LT960614">
    <property type="protein sequence ID" value="SON54413.1"/>
    <property type="molecule type" value="Genomic_DNA"/>
</dbReference>
<dbReference type="InterPro" id="IPR050625">
    <property type="entry name" value="ParA/MinD_ATPase"/>
</dbReference>
<accession>A0A2C9D2F2</accession>
<keyword evidence="1" id="KW-0547">Nucleotide-binding</keyword>
<dbReference type="AlphaFoldDB" id="A0A2C9D2F2"/>
<evidence type="ECO:0000259" key="3">
    <source>
        <dbReference type="Pfam" id="PF13614"/>
    </source>
</evidence>
<evidence type="ECO:0000256" key="2">
    <source>
        <dbReference type="ARBA" id="ARBA00022840"/>
    </source>
</evidence>
<evidence type="ECO:0000313" key="5">
    <source>
        <dbReference type="Proteomes" id="UP000223606"/>
    </source>
</evidence>
<name>A0A2C9D2F2_9HYPH</name>
<dbReference type="Gene3D" id="3.40.50.2300">
    <property type="match status" value="1"/>
</dbReference>
<proteinExistence type="predicted"/>
<dbReference type="GO" id="GO:0016887">
    <property type="term" value="F:ATP hydrolysis activity"/>
    <property type="evidence" value="ECO:0007669"/>
    <property type="project" value="TreeGrafter"/>
</dbReference>
<evidence type="ECO:0000256" key="1">
    <source>
        <dbReference type="ARBA" id="ARBA00022741"/>
    </source>
</evidence>
<dbReference type="Proteomes" id="UP000223606">
    <property type="component" value="Chromosome 1"/>
</dbReference>